<dbReference type="GO" id="GO:0008270">
    <property type="term" value="F:zinc ion binding"/>
    <property type="evidence" value="ECO:0007669"/>
    <property type="project" value="UniProtKB-KW"/>
</dbReference>
<dbReference type="InterPro" id="IPR002893">
    <property type="entry name" value="Znf_MYND"/>
</dbReference>
<sequence>MAYHAVPIVALPLIQNALRQPETWNSDWEKITQTVDRVQSPSDLVASAAFQLRAYPSTMDEFFLEYPTMLGRLCHVQAWLTVDALQYFVSEDLEAKWMSASPELRGKHVLIGISNACSIAKNLHDTRTYCGRELRLARLQNDGRALLDLLDTVMVEGTSHLRKEGTMSDLTDAVAEGILKVPGKPRYVPHPTWDAFANARERLTATDTEKLALGNILVLRTKLICHIIHFTIRSFLGLELPEITVTKHRKRKMPAEALSIQAFGAAFMEQTLGPAGAKAVAKDNKEAFKERQSKRKEHCSYAGCSIVNDDSVKYPRCKKCWENMRREVLYCSVECQKADWKLNHKTICGRALTFDAVSKPVLAPRPTVKPPAVGAYVPSKVLLLQIAALSKHPKIDYFIMGELNDSVDLDFPDPEAQGLFRKCRDKAMTTGDRLSVAIMAHFLCWMTMDAHCIAKGATSSVIVRQLKKEYGFDELHRAVAEMQERQNRDPFKRPVLLTSMSPQNWMKFCRGMNVTRQVVLE</sequence>
<evidence type="ECO:0000313" key="7">
    <source>
        <dbReference type="Proteomes" id="UP001222325"/>
    </source>
</evidence>
<keyword evidence="7" id="KW-1185">Reference proteome</keyword>
<gene>
    <name evidence="6" type="ORF">B0H15DRAFT_948585</name>
</gene>
<comment type="caution">
    <text evidence="6">The sequence shown here is derived from an EMBL/GenBank/DDBJ whole genome shotgun (WGS) entry which is preliminary data.</text>
</comment>
<keyword evidence="1" id="KW-0479">Metal-binding</keyword>
<dbReference type="Proteomes" id="UP001222325">
    <property type="component" value="Unassembled WGS sequence"/>
</dbReference>
<organism evidence="6 7">
    <name type="scientific">Mycena belliarum</name>
    <dbReference type="NCBI Taxonomy" id="1033014"/>
    <lineage>
        <taxon>Eukaryota</taxon>
        <taxon>Fungi</taxon>
        <taxon>Dikarya</taxon>
        <taxon>Basidiomycota</taxon>
        <taxon>Agaricomycotina</taxon>
        <taxon>Agaricomycetes</taxon>
        <taxon>Agaricomycetidae</taxon>
        <taxon>Agaricales</taxon>
        <taxon>Marasmiineae</taxon>
        <taxon>Mycenaceae</taxon>
        <taxon>Mycena</taxon>
    </lineage>
</organism>
<evidence type="ECO:0000256" key="3">
    <source>
        <dbReference type="ARBA" id="ARBA00022833"/>
    </source>
</evidence>
<dbReference type="EMBL" id="JARJCN010000021">
    <property type="protein sequence ID" value="KAJ7090816.1"/>
    <property type="molecule type" value="Genomic_DNA"/>
</dbReference>
<dbReference type="PROSITE" id="PS50865">
    <property type="entry name" value="ZF_MYND_2"/>
    <property type="match status" value="1"/>
</dbReference>
<dbReference type="Gene3D" id="6.10.140.2220">
    <property type="match status" value="1"/>
</dbReference>
<evidence type="ECO:0000256" key="4">
    <source>
        <dbReference type="PROSITE-ProRule" id="PRU00134"/>
    </source>
</evidence>
<dbReference type="AlphaFoldDB" id="A0AAD6UAJ8"/>
<evidence type="ECO:0000259" key="5">
    <source>
        <dbReference type="PROSITE" id="PS50865"/>
    </source>
</evidence>
<accession>A0AAD6UAJ8</accession>
<protein>
    <recommendedName>
        <fullName evidence="5">MYND-type domain-containing protein</fullName>
    </recommendedName>
</protein>
<evidence type="ECO:0000313" key="6">
    <source>
        <dbReference type="EMBL" id="KAJ7090816.1"/>
    </source>
</evidence>
<dbReference type="SUPFAM" id="SSF144232">
    <property type="entry name" value="HIT/MYND zinc finger-like"/>
    <property type="match status" value="1"/>
</dbReference>
<reference evidence="6" key="1">
    <citation type="submission" date="2023-03" db="EMBL/GenBank/DDBJ databases">
        <title>Massive genome expansion in bonnet fungi (Mycena s.s.) driven by repeated elements and novel gene families across ecological guilds.</title>
        <authorList>
            <consortium name="Lawrence Berkeley National Laboratory"/>
            <person name="Harder C.B."/>
            <person name="Miyauchi S."/>
            <person name="Viragh M."/>
            <person name="Kuo A."/>
            <person name="Thoen E."/>
            <person name="Andreopoulos B."/>
            <person name="Lu D."/>
            <person name="Skrede I."/>
            <person name="Drula E."/>
            <person name="Henrissat B."/>
            <person name="Morin E."/>
            <person name="Kohler A."/>
            <person name="Barry K."/>
            <person name="LaButti K."/>
            <person name="Morin E."/>
            <person name="Salamov A."/>
            <person name="Lipzen A."/>
            <person name="Mereny Z."/>
            <person name="Hegedus B."/>
            <person name="Baldrian P."/>
            <person name="Stursova M."/>
            <person name="Weitz H."/>
            <person name="Taylor A."/>
            <person name="Grigoriev I.V."/>
            <person name="Nagy L.G."/>
            <person name="Martin F."/>
            <person name="Kauserud H."/>
        </authorList>
    </citation>
    <scope>NUCLEOTIDE SEQUENCE</scope>
    <source>
        <strain evidence="6">CBHHK173m</strain>
    </source>
</reference>
<feature type="domain" description="MYND-type" evidence="5">
    <location>
        <begin position="304"/>
        <end position="348"/>
    </location>
</feature>
<keyword evidence="2 4" id="KW-0863">Zinc-finger</keyword>
<evidence type="ECO:0000256" key="2">
    <source>
        <dbReference type="ARBA" id="ARBA00022771"/>
    </source>
</evidence>
<dbReference type="Pfam" id="PF01753">
    <property type="entry name" value="zf-MYND"/>
    <property type="match status" value="1"/>
</dbReference>
<keyword evidence="3" id="KW-0862">Zinc</keyword>
<evidence type="ECO:0000256" key="1">
    <source>
        <dbReference type="ARBA" id="ARBA00022723"/>
    </source>
</evidence>
<name>A0AAD6UAJ8_9AGAR</name>
<proteinExistence type="predicted"/>